<sequence length="437" mass="48999">MKNSEHITILVVDDNPTNIKVLFNFLRSSGFKVLVAKDGENALGKLAEVTPDLILLDVMMPGIDGFETCRRIKENVTTQRIPVIFMTALADTEHKVKGLSLGGVDYITKPFQQEEVLARIKMHLKLHFLTEELAEKNAQLHELNASLEKKVEERTAELKKAQAHLVLHEKMSSLGQLVAGIAHEINNPVGFIVGNLKHANEYTHNLINVIKLYQKYYPNPAPEILKEIDAIELDYLLEDFPQMLLSMQEGTNRIEEISQSMRTFSRSDTDTKVTFNIHDGLDSTLLILKHRLKAKSQHSAIEVIKNYGILPEIKCYPGQLNQVFMNLLANAIDALEESHRDRTFVGMQTHPSRITISTGIEPNTNSVTIKIADNGIGMTPEVKQRAFDHLFTTKSVGQGTGLGLFISRQIIEDKHGGKITFNSVYGQGTEFIIVLPK</sequence>
<dbReference type="GO" id="GO:0000155">
    <property type="term" value="F:phosphorelay sensor kinase activity"/>
    <property type="evidence" value="ECO:0007669"/>
    <property type="project" value="InterPro"/>
</dbReference>
<keyword evidence="8" id="KW-0238">DNA-binding</keyword>
<dbReference type="SUPFAM" id="SSF55874">
    <property type="entry name" value="ATPase domain of HSP90 chaperone/DNA topoisomerase II/histidine kinase"/>
    <property type="match status" value="1"/>
</dbReference>
<dbReference type="GO" id="GO:0005886">
    <property type="term" value="C:plasma membrane"/>
    <property type="evidence" value="ECO:0007669"/>
    <property type="project" value="TreeGrafter"/>
</dbReference>
<dbReference type="InterPro" id="IPR001789">
    <property type="entry name" value="Sig_transdc_resp-reg_receiver"/>
</dbReference>
<reference evidence="14" key="1">
    <citation type="journal article" date="2015" name="ISME J.">
        <title>Draft Genome Sequence of Streptomyces incarnatus NRRL8089, which Produces the Nucleoside Antibiotic Sinefungin.</title>
        <authorList>
            <person name="Oshima K."/>
            <person name="Hattori M."/>
            <person name="Shimizu H."/>
            <person name="Fukuda K."/>
            <person name="Nemoto M."/>
            <person name="Inagaki K."/>
            <person name="Tamura T."/>
        </authorList>
    </citation>
    <scope>NUCLEOTIDE SEQUENCE</scope>
    <source>
        <strain evidence="14">FACHB-1375</strain>
    </source>
</reference>
<dbReference type="GO" id="GO:0009927">
    <property type="term" value="F:histidine phosphotransfer kinase activity"/>
    <property type="evidence" value="ECO:0007669"/>
    <property type="project" value="TreeGrafter"/>
</dbReference>
<keyword evidence="11" id="KW-0175">Coiled coil</keyword>
<evidence type="ECO:0000256" key="7">
    <source>
        <dbReference type="ARBA" id="ARBA00023015"/>
    </source>
</evidence>
<evidence type="ECO:0000256" key="10">
    <source>
        <dbReference type="PROSITE-ProRule" id="PRU00169"/>
    </source>
</evidence>
<evidence type="ECO:0000256" key="9">
    <source>
        <dbReference type="ARBA" id="ARBA00023163"/>
    </source>
</evidence>
<feature type="domain" description="Response regulatory" evidence="13">
    <location>
        <begin position="8"/>
        <end position="124"/>
    </location>
</feature>
<evidence type="ECO:0000256" key="6">
    <source>
        <dbReference type="ARBA" id="ARBA00023012"/>
    </source>
</evidence>
<dbReference type="Pfam" id="PF00072">
    <property type="entry name" value="Response_reg"/>
    <property type="match status" value="1"/>
</dbReference>
<dbReference type="InterPro" id="IPR011006">
    <property type="entry name" value="CheY-like_superfamily"/>
</dbReference>
<evidence type="ECO:0000256" key="2">
    <source>
        <dbReference type="ARBA" id="ARBA00012438"/>
    </source>
</evidence>
<gene>
    <name evidence="14" type="ORF">H6G03_14915</name>
</gene>
<dbReference type="SMART" id="SM00387">
    <property type="entry name" value="HATPase_c"/>
    <property type="match status" value="1"/>
</dbReference>
<evidence type="ECO:0000259" key="13">
    <source>
        <dbReference type="PROSITE" id="PS50110"/>
    </source>
</evidence>
<keyword evidence="5 14" id="KW-0418">Kinase</keyword>
<evidence type="ECO:0000259" key="12">
    <source>
        <dbReference type="PROSITE" id="PS50109"/>
    </source>
</evidence>
<reference evidence="14" key="2">
    <citation type="submission" date="2020-08" db="EMBL/GenBank/DDBJ databases">
        <authorList>
            <person name="Chen M."/>
            <person name="Teng W."/>
            <person name="Zhao L."/>
            <person name="Hu C."/>
            <person name="Zhou Y."/>
            <person name="Han B."/>
            <person name="Song L."/>
            <person name="Shu W."/>
        </authorList>
    </citation>
    <scope>NUCLEOTIDE SEQUENCE</scope>
    <source>
        <strain evidence="14">FACHB-1375</strain>
    </source>
</reference>
<evidence type="ECO:0000256" key="5">
    <source>
        <dbReference type="ARBA" id="ARBA00022777"/>
    </source>
</evidence>
<dbReference type="PANTHER" id="PTHR43047">
    <property type="entry name" value="TWO-COMPONENT HISTIDINE PROTEIN KINASE"/>
    <property type="match status" value="1"/>
</dbReference>
<dbReference type="AlphaFoldDB" id="A0A926VEZ8"/>
<dbReference type="InterPro" id="IPR003661">
    <property type="entry name" value="HisK_dim/P_dom"/>
</dbReference>
<dbReference type="SMART" id="SM00448">
    <property type="entry name" value="REC"/>
    <property type="match status" value="1"/>
</dbReference>
<dbReference type="GO" id="GO:0003677">
    <property type="term" value="F:DNA binding"/>
    <property type="evidence" value="ECO:0007669"/>
    <property type="project" value="UniProtKB-KW"/>
</dbReference>
<keyword evidence="9" id="KW-0804">Transcription</keyword>
<dbReference type="InterPro" id="IPR036097">
    <property type="entry name" value="HisK_dim/P_sf"/>
</dbReference>
<evidence type="ECO:0000256" key="8">
    <source>
        <dbReference type="ARBA" id="ARBA00023125"/>
    </source>
</evidence>
<dbReference type="Proteomes" id="UP000641646">
    <property type="component" value="Unassembled WGS sequence"/>
</dbReference>
<comment type="caution">
    <text evidence="14">The sequence shown here is derived from an EMBL/GenBank/DDBJ whole genome shotgun (WGS) entry which is preliminary data.</text>
</comment>
<dbReference type="InterPro" id="IPR005467">
    <property type="entry name" value="His_kinase_dom"/>
</dbReference>
<dbReference type="Pfam" id="PF02518">
    <property type="entry name" value="HATPase_c"/>
    <property type="match status" value="1"/>
</dbReference>
<dbReference type="InterPro" id="IPR004358">
    <property type="entry name" value="Sig_transdc_His_kin-like_C"/>
</dbReference>
<dbReference type="PRINTS" id="PR00344">
    <property type="entry name" value="BCTRLSENSOR"/>
</dbReference>
<dbReference type="InterPro" id="IPR003594">
    <property type="entry name" value="HATPase_dom"/>
</dbReference>
<dbReference type="SUPFAM" id="SSF52172">
    <property type="entry name" value="CheY-like"/>
    <property type="match status" value="1"/>
</dbReference>
<protein>
    <recommendedName>
        <fullName evidence="2">histidine kinase</fullName>
        <ecNumber evidence="2">2.7.13.3</ecNumber>
    </recommendedName>
</protein>
<dbReference type="PROSITE" id="PS50110">
    <property type="entry name" value="RESPONSE_REGULATORY"/>
    <property type="match status" value="1"/>
</dbReference>
<dbReference type="CDD" id="cd00082">
    <property type="entry name" value="HisKA"/>
    <property type="match status" value="1"/>
</dbReference>
<dbReference type="EMBL" id="JACJPW010000035">
    <property type="protein sequence ID" value="MBD2182370.1"/>
    <property type="molecule type" value="Genomic_DNA"/>
</dbReference>
<evidence type="ECO:0000256" key="4">
    <source>
        <dbReference type="ARBA" id="ARBA00022679"/>
    </source>
</evidence>
<dbReference type="SUPFAM" id="SSF47384">
    <property type="entry name" value="Homodimeric domain of signal transducing histidine kinase"/>
    <property type="match status" value="1"/>
</dbReference>
<dbReference type="Gene3D" id="1.10.287.130">
    <property type="match status" value="1"/>
</dbReference>
<evidence type="ECO:0000313" key="14">
    <source>
        <dbReference type="EMBL" id="MBD2182370.1"/>
    </source>
</evidence>
<keyword evidence="7" id="KW-0805">Transcription regulation</keyword>
<keyword evidence="6" id="KW-0902">Two-component regulatory system</keyword>
<dbReference type="RefSeq" id="WP_190465182.1">
    <property type="nucleotide sequence ID" value="NZ_JACJPW010000035.1"/>
</dbReference>
<keyword evidence="15" id="KW-1185">Reference proteome</keyword>
<dbReference type="PANTHER" id="PTHR43047:SF72">
    <property type="entry name" value="OSMOSENSING HISTIDINE PROTEIN KINASE SLN1"/>
    <property type="match status" value="1"/>
</dbReference>
<evidence type="ECO:0000256" key="3">
    <source>
        <dbReference type="ARBA" id="ARBA00022553"/>
    </source>
</evidence>
<feature type="domain" description="Histidine kinase" evidence="12">
    <location>
        <begin position="180"/>
        <end position="437"/>
    </location>
</feature>
<organism evidence="14 15">
    <name type="scientific">Aerosakkonema funiforme FACHB-1375</name>
    <dbReference type="NCBI Taxonomy" id="2949571"/>
    <lineage>
        <taxon>Bacteria</taxon>
        <taxon>Bacillati</taxon>
        <taxon>Cyanobacteriota</taxon>
        <taxon>Cyanophyceae</taxon>
        <taxon>Oscillatoriophycideae</taxon>
        <taxon>Aerosakkonematales</taxon>
        <taxon>Aerosakkonemataceae</taxon>
        <taxon>Aerosakkonema</taxon>
    </lineage>
</organism>
<dbReference type="Gene3D" id="3.30.565.10">
    <property type="entry name" value="Histidine kinase-like ATPase, C-terminal domain"/>
    <property type="match status" value="1"/>
</dbReference>
<keyword evidence="3 10" id="KW-0597">Phosphoprotein</keyword>
<accession>A0A926VEZ8</accession>
<dbReference type="CDD" id="cd19920">
    <property type="entry name" value="REC_PA4781-like"/>
    <property type="match status" value="1"/>
</dbReference>
<evidence type="ECO:0000256" key="1">
    <source>
        <dbReference type="ARBA" id="ARBA00000085"/>
    </source>
</evidence>
<feature type="coiled-coil region" evidence="11">
    <location>
        <begin position="126"/>
        <end position="164"/>
    </location>
</feature>
<dbReference type="PROSITE" id="PS50109">
    <property type="entry name" value="HIS_KIN"/>
    <property type="match status" value="1"/>
</dbReference>
<comment type="catalytic activity">
    <reaction evidence="1">
        <text>ATP + protein L-histidine = ADP + protein N-phospho-L-histidine.</text>
        <dbReference type="EC" id="2.7.13.3"/>
    </reaction>
</comment>
<proteinExistence type="predicted"/>
<feature type="modified residue" description="4-aspartylphosphate" evidence="10">
    <location>
        <position position="57"/>
    </location>
</feature>
<dbReference type="Gene3D" id="3.40.50.2300">
    <property type="match status" value="1"/>
</dbReference>
<evidence type="ECO:0000313" key="15">
    <source>
        <dbReference type="Proteomes" id="UP000641646"/>
    </source>
</evidence>
<keyword evidence="4" id="KW-0808">Transferase</keyword>
<evidence type="ECO:0000256" key="11">
    <source>
        <dbReference type="SAM" id="Coils"/>
    </source>
</evidence>
<dbReference type="EC" id="2.7.13.3" evidence="2"/>
<name>A0A926VEZ8_9CYAN</name>
<dbReference type="InterPro" id="IPR036890">
    <property type="entry name" value="HATPase_C_sf"/>
</dbReference>
<dbReference type="FunFam" id="3.40.50.2300:FF:000001">
    <property type="entry name" value="DNA-binding response regulator PhoB"/>
    <property type="match status" value="1"/>
</dbReference>